<accession>A0A439CUX9</accession>
<feature type="compositionally biased region" description="Basic residues" evidence="1">
    <location>
        <begin position="96"/>
        <end position="108"/>
    </location>
</feature>
<proteinExistence type="predicted"/>
<organism evidence="2 3">
    <name type="scientific">Xylaria grammica</name>
    <dbReference type="NCBI Taxonomy" id="363999"/>
    <lineage>
        <taxon>Eukaryota</taxon>
        <taxon>Fungi</taxon>
        <taxon>Dikarya</taxon>
        <taxon>Ascomycota</taxon>
        <taxon>Pezizomycotina</taxon>
        <taxon>Sordariomycetes</taxon>
        <taxon>Xylariomycetidae</taxon>
        <taxon>Xylariales</taxon>
        <taxon>Xylariaceae</taxon>
        <taxon>Xylaria</taxon>
    </lineage>
</organism>
<dbReference type="STRING" id="363999.A0A439CUX9"/>
<dbReference type="AlphaFoldDB" id="A0A439CUX9"/>
<comment type="caution">
    <text evidence="2">The sequence shown here is derived from an EMBL/GenBank/DDBJ whole genome shotgun (WGS) entry which is preliminary data.</text>
</comment>
<feature type="compositionally biased region" description="Basic and acidic residues" evidence="1">
    <location>
        <begin position="110"/>
        <end position="119"/>
    </location>
</feature>
<protein>
    <recommendedName>
        <fullName evidence="4">Myb-like domain-containing protein</fullName>
    </recommendedName>
</protein>
<evidence type="ECO:0000313" key="2">
    <source>
        <dbReference type="EMBL" id="RWA05945.1"/>
    </source>
</evidence>
<evidence type="ECO:0000313" key="3">
    <source>
        <dbReference type="Proteomes" id="UP000286045"/>
    </source>
</evidence>
<feature type="compositionally biased region" description="Low complexity" evidence="1">
    <location>
        <begin position="76"/>
        <end position="95"/>
    </location>
</feature>
<feature type="region of interest" description="Disordered" evidence="1">
    <location>
        <begin position="70"/>
        <end position="138"/>
    </location>
</feature>
<name>A0A439CUX9_9PEZI</name>
<sequence>MPKWDDKSERDLLVAMRMAESGANSVTKETWVKAASIMNQMGYNDSTSTGISQRWTKVIQKNFQSQYPQALGNANGTAAAPAAAAGGTTPSPAATPRRRAKAGKKNKRAPVSERDVKDDDTTDAEDAATPSKKQKTQA</sequence>
<dbReference type="EMBL" id="RYZI01000383">
    <property type="protein sequence ID" value="RWA05945.1"/>
    <property type="molecule type" value="Genomic_DNA"/>
</dbReference>
<evidence type="ECO:0008006" key="4">
    <source>
        <dbReference type="Google" id="ProtNLM"/>
    </source>
</evidence>
<dbReference type="Proteomes" id="UP000286045">
    <property type="component" value="Unassembled WGS sequence"/>
</dbReference>
<keyword evidence="3" id="KW-1185">Reference proteome</keyword>
<gene>
    <name evidence="2" type="ORF">EKO27_g9161</name>
</gene>
<reference evidence="2 3" key="1">
    <citation type="submission" date="2018-12" db="EMBL/GenBank/DDBJ databases">
        <title>Draft genome sequence of Xylaria grammica IHI A82.</title>
        <authorList>
            <person name="Buettner E."/>
            <person name="Kellner H."/>
        </authorList>
    </citation>
    <scope>NUCLEOTIDE SEQUENCE [LARGE SCALE GENOMIC DNA]</scope>
    <source>
        <strain evidence="2 3">IHI A82</strain>
    </source>
</reference>
<evidence type="ECO:0000256" key="1">
    <source>
        <dbReference type="SAM" id="MobiDB-lite"/>
    </source>
</evidence>